<comment type="function">
    <text evidence="5">Catalyzes the conversion of 3'-phosphate to a 2',3'-cyclic phosphodiester at the end of RNA. The mechanism of action of the enzyme occurs in 3 steps: (A) adenylation of the enzyme by ATP; (B) transfer of adenylate to an RNA-N3'P to produce RNA-N3'PP5'A; (C) and attack of the adjacent 2'-hydroxyl on the 3'-phosphorus in the diester linkage to produce the cyclic end product. The biological role of this enzyme is unknown but it is likely to function in some aspects of cellular RNA processing.</text>
</comment>
<dbReference type="GO" id="GO:0005737">
    <property type="term" value="C:cytoplasm"/>
    <property type="evidence" value="ECO:0007669"/>
    <property type="project" value="UniProtKB-SubCell"/>
</dbReference>
<keyword evidence="5" id="KW-0963">Cytoplasm</keyword>
<dbReference type="EMBL" id="LIZX01000179">
    <property type="protein sequence ID" value="KPJ64494.1"/>
    <property type="molecule type" value="Genomic_DNA"/>
</dbReference>
<dbReference type="NCBIfam" id="NF003246">
    <property type="entry name" value="PRK04204.1-2"/>
    <property type="match status" value="1"/>
</dbReference>
<dbReference type="NCBIfam" id="TIGR03399">
    <property type="entry name" value="RNA_3prim_cycl"/>
    <property type="match status" value="1"/>
</dbReference>
<keyword evidence="3 5" id="KW-0547">Nucleotide-binding</keyword>
<evidence type="ECO:0000259" key="7">
    <source>
        <dbReference type="Pfam" id="PF01137"/>
    </source>
</evidence>
<keyword evidence="2 5" id="KW-0436">Ligase</keyword>
<proteinExistence type="inferred from homology"/>
<dbReference type="Gene3D" id="3.65.10.20">
    <property type="entry name" value="RNA 3'-terminal phosphate cyclase domain"/>
    <property type="match status" value="1"/>
</dbReference>
<dbReference type="Proteomes" id="UP000051861">
    <property type="component" value="Unassembled WGS sequence"/>
</dbReference>
<dbReference type="InterPro" id="IPR000228">
    <property type="entry name" value="RNA3'_term_phos_cyc"/>
</dbReference>
<evidence type="ECO:0000313" key="10">
    <source>
        <dbReference type="Proteomes" id="UP000051861"/>
    </source>
</evidence>
<feature type="binding site" evidence="5">
    <location>
        <begin position="289"/>
        <end position="293"/>
    </location>
    <ligand>
        <name>ATP</name>
        <dbReference type="ChEBI" id="CHEBI:30616"/>
    </ligand>
</feature>
<keyword evidence="5" id="KW-0067">ATP-binding</keyword>
<dbReference type="PIRSF" id="PIRSF005378">
    <property type="entry name" value="RNA3'_term_phos_cycl_euk"/>
    <property type="match status" value="1"/>
</dbReference>
<gene>
    <name evidence="5" type="primary">rtcA</name>
    <name evidence="9" type="ORF">AMJ44_12715</name>
</gene>
<evidence type="ECO:0000256" key="4">
    <source>
        <dbReference type="ARBA" id="ARBA00024481"/>
    </source>
</evidence>
<dbReference type="EC" id="6.5.1.4" evidence="5 6"/>
<accession>A0A0S7XPU3</accession>
<dbReference type="InterPro" id="IPR023797">
    <property type="entry name" value="RNA3'_phos_cyclase_dom"/>
</dbReference>
<dbReference type="SUPFAM" id="SSF52913">
    <property type="entry name" value="RNA 3'-terminal phosphate cyclase, RPTC, insert domain"/>
    <property type="match status" value="1"/>
</dbReference>
<evidence type="ECO:0000256" key="2">
    <source>
        <dbReference type="ARBA" id="ARBA00022598"/>
    </source>
</evidence>
<comment type="subcellular location">
    <subcellularLocation>
        <location evidence="5">Cytoplasm</location>
    </subcellularLocation>
</comment>
<feature type="domain" description="RNA 3'-terminal phosphate cyclase insert" evidence="8">
    <location>
        <begin position="185"/>
        <end position="278"/>
    </location>
</feature>
<dbReference type="GO" id="GO:0003963">
    <property type="term" value="F:RNA-3'-phosphate cyclase activity"/>
    <property type="evidence" value="ECO:0007669"/>
    <property type="project" value="UniProtKB-UniRule"/>
</dbReference>
<comment type="catalytic activity">
    <reaction evidence="4 5">
        <text>a 3'-end 3'-phospho-ribonucleotide-RNA + ATP = a 3'-end 2',3'-cyclophospho-ribonucleotide-RNA + AMP + diphosphate</text>
        <dbReference type="Rhea" id="RHEA:23976"/>
        <dbReference type="Rhea" id="RHEA-COMP:10463"/>
        <dbReference type="Rhea" id="RHEA-COMP:10464"/>
        <dbReference type="ChEBI" id="CHEBI:30616"/>
        <dbReference type="ChEBI" id="CHEBI:33019"/>
        <dbReference type="ChEBI" id="CHEBI:83062"/>
        <dbReference type="ChEBI" id="CHEBI:83064"/>
        <dbReference type="ChEBI" id="CHEBI:456215"/>
        <dbReference type="EC" id="6.5.1.4"/>
    </reaction>
</comment>
<evidence type="ECO:0000256" key="1">
    <source>
        <dbReference type="ARBA" id="ARBA00009206"/>
    </source>
</evidence>
<dbReference type="PANTHER" id="PTHR11096">
    <property type="entry name" value="RNA 3' TERMINAL PHOSPHATE CYCLASE"/>
    <property type="match status" value="1"/>
</dbReference>
<dbReference type="Pfam" id="PF05189">
    <property type="entry name" value="RTC_insert"/>
    <property type="match status" value="1"/>
</dbReference>
<evidence type="ECO:0000256" key="5">
    <source>
        <dbReference type="HAMAP-Rule" id="MF_00200"/>
    </source>
</evidence>
<dbReference type="AlphaFoldDB" id="A0A0S7XPU3"/>
<dbReference type="PATRIC" id="fig|1703775.3.peg.1643"/>
<dbReference type="HAMAP" id="MF_00200">
    <property type="entry name" value="RTC"/>
    <property type="match status" value="1"/>
</dbReference>
<dbReference type="Pfam" id="PF01137">
    <property type="entry name" value="RTC"/>
    <property type="match status" value="1"/>
</dbReference>
<reference evidence="9 10" key="1">
    <citation type="journal article" date="2015" name="Microbiome">
        <title>Genomic resolution of linkages in carbon, nitrogen, and sulfur cycling among widespread estuary sediment bacteria.</title>
        <authorList>
            <person name="Baker B.J."/>
            <person name="Lazar C.S."/>
            <person name="Teske A.P."/>
            <person name="Dick G.J."/>
        </authorList>
    </citation>
    <scope>NUCLEOTIDE SEQUENCE [LARGE SCALE GENOMIC DNA]</scope>
    <source>
        <strain evidence="9">DG_54_3</strain>
    </source>
</reference>
<evidence type="ECO:0000256" key="6">
    <source>
        <dbReference type="NCBIfam" id="TIGR03399"/>
    </source>
</evidence>
<organism evidence="9 10">
    <name type="scientific">candidate division WOR-1 bacterium DG_54_3</name>
    <dbReference type="NCBI Taxonomy" id="1703775"/>
    <lineage>
        <taxon>Bacteria</taxon>
        <taxon>Bacillati</taxon>
        <taxon>Saganbacteria</taxon>
    </lineage>
</organism>
<dbReference type="GO" id="GO:0005524">
    <property type="term" value="F:ATP binding"/>
    <property type="evidence" value="ECO:0007669"/>
    <property type="project" value="UniProtKB-KW"/>
</dbReference>
<feature type="binding site" evidence="5">
    <location>
        <position position="104"/>
    </location>
    <ligand>
        <name>ATP</name>
        <dbReference type="ChEBI" id="CHEBI:30616"/>
    </ligand>
</feature>
<sequence length="349" mass="38285">MIKIDGSHGEGGGQILRSTLTLSAILGKSVEIFNIRAGRKKPGLQPQHLTGVRAVARICNGKLEGDDLLSQRIVFHPGKIQSGEYEFDVMKVKSSAGSTGMIFQQIAPVLAFGNTESNVVLKGGTHTEWAPPIDYLQEIFLPMVAKMGLHAIIEVERWGWYPIGQGIVKVNIQPVKKKLKAIELTDRGKLKRIHGISLVSRLPLSIAERERDKALQRLKDAGFRNLEIETKSVPSLGTGNYFCLVAEFENAVAGFNSLGKIGKRAEKVADEAVDQFIKFNKSKACIEKHLADQLILYLALAEGKSSFMSEISNHVLTNNWVVEQFLPVNFEIEGKPGETGRVSVEGSGN</sequence>
<dbReference type="SUPFAM" id="SSF55205">
    <property type="entry name" value="EPT/RTPC-like"/>
    <property type="match status" value="1"/>
</dbReference>
<dbReference type="CDD" id="cd00874">
    <property type="entry name" value="RNA_Cyclase_Class_II"/>
    <property type="match status" value="1"/>
</dbReference>
<dbReference type="InterPro" id="IPR037136">
    <property type="entry name" value="RNA3'_phos_cyclase_dom_sf"/>
</dbReference>
<dbReference type="InterPro" id="IPR013791">
    <property type="entry name" value="RNA3'-term_phos_cycl_insert"/>
</dbReference>
<name>A0A0S7XPU3_UNCSA</name>
<protein>
    <recommendedName>
        <fullName evidence="5 6">RNA 3'-terminal phosphate cyclase</fullName>
        <shortName evidence="5">RNA cyclase</shortName>
        <shortName evidence="5">RNA-3'-phosphate cyclase</shortName>
        <ecNumber evidence="5 6">6.5.1.4</ecNumber>
    </recommendedName>
</protein>
<feature type="domain" description="RNA 3'-terminal phosphate cyclase" evidence="7">
    <location>
        <begin position="9"/>
        <end position="332"/>
    </location>
</feature>
<dbReference type="InterPro" id="IPR013792">
    <property type="entry name" value="RNA3'P_cycl/enolpyr_Trfase_a/b"/>
</dbReference>
<dbReference type="InterPro" id="IPR017770">
    <property type="entry name" value="RNA3'_term_phos_cyc_type_1"/>
</dbReference>
<evidence type="ECO:0000256" key="3">
    <source>
        <dbReference type="ARBA" id="ARBA00022741"/>
    </source>
</evidence>
<evidence type="ECO:0000259" key="8">
    <source>
        <dbReference type="Pfam" id="PF05189"/>
    </source>
</evidence>
<comment type="similarity">
    <text evidence="1 5">Belongs to the RNA 3'-terminal cyclase family. Type 1 subfamily.</text>
</comment>
<dbReference type="InterPro" id="IPR036553">
    <property type="entry name" value="RPTC_insert"/>
</dbReference>
<dbReference type="GO" id="GO:0006396">
    <property type="term" value="P:RNA processing"/>
    <property type="evidence" value="ECO:0007669"/>
    <property type="project" value="UniProtKB-UniRule"/>
</dbReference>
<feature type="active site" description="Tele-AMP-histidine intermediate" evidence="5">
    <location>
        <position position="314"/>
    </location>
</feature>
<dbReference type="PANTHER" id="PTHR11096:SF0">
    <property type="entry name" value="RNA 3'-TERMINAL PHOSPHATE CYCLASE"/>
    <property type="match status" value="1"/>
</dbReference>
<dbReference type="Gene3D" id="3.30.360.20">
    <property type="entry name" value="RNA 3'-terminal phosphate cyclase, insert domain"/>
    <property type="match status" value="1"/>
</dbReference>
<evidence type="ECO:0000313" key="9">
    <source>
        <dbReference type="EMBL" id="KPJ64494.1"/>
    </source>
</evidence>
<comment type="caution">
    <text evidence="9">The sequence shown here is derived from an EMBL/GenBank/DDBJ whole genome shotgun (WGS) entry which is preliminary data.</text>
</comment>